<proteinExistence type="predicted"/>
<keyword evidence="2" id="KW-1185">Reference proteome</keyword>
<dbReference type="Proteomes" id="UP001500280">
    <property type="component" value="Unassembled WGS sequence"/>
</dbReference>
<evidence type="ECO:0000313" key="2">
    <source>
        <dbReference type="Proteomes" id="UP001500280"/>
    </source>
</evidence>
<comment type="caution">
    <text evidence="1">The sequence shown here is derived from an EMBL/GenBank/DDBJ whole genome shotgun (WGS) entry which is preliminary data.</text>
</comment>
<organism evidence="1 2">
    <name type="scientific">Kribbella yunnanensis</name>
    <dbReference type="NCBI Taxonomy" id="190194"/>
    <lineage>
        <taxon>Bacteria</taxon>
        <taxon>Bacillati</taxon>
        <taxon>Actinomycetota</taxon>
        <taxon>Actinomycetes</taxon>
        <taxon>Propionibacteriales</taxon>
        <taxon>Kribbellaceae</taxon>
        <taxon>Kribbella</taxon>
    </lineage>
</organism>
<accession>A0ABP4UWZ2</accession>
<sequence length="512" mass="54851">MRVRQWLGWMLRACRTLGTDTSFRNRSVFARAWPDGERVQAVHVSTIQRWEAGLVVVPRDAIKRYEELLHLPTGRLTAVFDLLPGLTRHSRPLPTATGGDLQQLTAHGSRVGVLLDQVCSSAIVTGPQWDELTGLLAQWPAAFLPPRMWESMAQRLLTEMLVADGTAWAQRYEALARLFNHPTGGTAAIDACASAAGLRHHQAMTSTVAALGASDHSDSIAALVSQVHNPTNDRALAGAVAGLTETVWRGRLKPAQRGQVLAVLQPLAGSGDTFDASSSDLVQRLTTISPVRREPVTPDEARRNVVDRVTSRAIAQVDSPDPAEYDVLGELVHCLLFHREPDSRLGASFTLAATPYRRPLAAALRQELGASLAGPAGWSTTVLAALRALGGEPELRLAERIVTAAGIPGETVRVAAFALAHLGTDGGSGGAGGAGNAGGDTSRDWWRSTIAQRLARPTDVEIFRGLAYSAGITGQRAALEQLRADPRTPYDSQAAATWWLDLPAHILTSADR</sequence>
<name>A0ABP4UWZ2_9ACTN</name>
<evidence type="ECO:0008006" key="3">
    <source>
        <dbReference type="Google" id="ProtNLM"/>
    </source>
</evidence>
<dbReference type="EMBL" id="BAAANF010000022">
    <property type="protein sequence ID" value="GAA1710861.1"/>
    <property type="molecule type" value="Genomic_DNA"/>
</dbReference>
<gene>
    <name evidence="1" type="ORF">GCM10009745_68610</name>
</gene>
<reference evidence="2" key="1">
    <citation type="journal article" date="2019" name="Int. J. Syst. Evol. Microbiol.">
        <title>The Global Catalogue of Microorganisms (GCM) 10K type strain sequencing project: providing services to taxonomists for standard genome sequencing and annotation.</title>
        <authorList>
            <consortium name="The Broad Institute Genomics Platform"/>
            <consortium name="The Broad Institute Genome Sequencing Center for Infectious Disease"/>
            <person name="Wu L."/>
            <person name="Ma J."/>
        </authorList>
    </citation>
    <scope>NUCLEOTIDE SEQUENCE [LARGE SCALE GENOMIC DNA]</scope>
    <source>
        <strain evidence="2">JCM 14307</strain>
    </source>
</reference>
<evidence type="ECO:0000313" key="1">
    <source>
        <dbReference type="EMBL" id="GAA1710861.1"/>
    </source>
</evidence>
<dbReference type="RefSeq" id="WP_344161554.1">
    <property type="nucleotide sequence ID" value="NZ_BAAANF010000022.1"/>
</dbReference>
<protein>
    <recommendedName>
        <fullName evidence="3">XRE family transcriptional regulator</fullName>
    </recommendedName>
</protein>